<dbReference type="Proteomes" id="UP000064967">
    <property type="component" value="Chromosome"/>
</dbReference>
<accession>A0A0K1Q015</accession>
<evidence type="ECO:0000259" key="2">
    <source>
        <dbReference type="Pfam" id="PF06580"/>
    </source>
</evidence>
<proteinExistence type="predicted"/>
<dbReference type="OrthoDB" id="2514702at2"/>
<keyword evidence="3" id="KW-0418">Kinase</keyword>
<dbReference type="InterPro" id="IPR036890">
    <property type="entry name" value="HATPase_C_sf"/>
</dbReference>
<dbReference type="Gene3D" id="3.30.565.10">
    <property type="entry name" value="Histidine kinase-like ATPase, C-terminal domain"/>
    <property type="match status" value="1"/>
</dbReference>
<feature type="transmembrane region" description="Helical" evidence="1">
    <location>
        <begin position="53"/>
        <end position="76"/>
    </location>
</feature>
<dbReference type="AlphaFoldDB" id="A0A0K1Q015"/>
<keyword evidence="1" id="KW-0472">Membrane</keyword>
<dbReference type="InterPro" id="IPR010559">
    <property type="entry name" value="Sig_transdc_His_kin_internal"/>
</dbReference>
<dbReference type="SUPFAM" id="SSF55874">
    <property type="entry name" value="ATPase domain of HSP90 chaperone/DNA topoisomerase II/histidine kinase"/>
    <property type="match status" value="1"/>
</dbReference>
<evidence type="ECO:0000313" key="3">
    <source>
        <dbReference type="EMBL" id="AKU98981.1"/>
    </source>
</evidence>
<dbReference type="PANTHER" id="PTHR34220:SF7">
    <property type="entry name" value="SENSOR HISTIDINE KINASE YPDA"/>
    <property type="match status" value="1"/>
</dbReference>
<dbReference type="PANTHER" id="PTHR34220">
    <property type="entry name" value="SENSOR HISTIDINE KINASE YPDA"/>
    <property type="match status" value="1"/>
</dbReference>
<dbReference type="EMBL" id="CP012333">
    <property type="protein sequence ID" value="AKU98981.1"/>
    <property type="molecule type" value="Genomic_DNA"/>
</dbReference>
<dbReference type="GO" id="GO:0000155">
    <property type="term" value="F:phosphorelay sensor kinase activity"/>
    <property type="evidence" value="ECO:0007669"/>
    <property type="project" value="InterPro"/>
</dbReference>
<feature type="transmembrane region" description="Helical" evidence="1">
    <location>
        <begin position="130"/>
        <end position="152"/>
    </location>
</feature>
<keyword evidence="4" id="KW-1185">Reference proteome</keyword>
<dbReference type="KEGG" id="llu:AKJ09_05645"/>
<evidence type="ECO:0000256" key="1">
    <source>
        <dbReference type="SAM" id="Phobius"/>
    </source>
</evidence>
<dbReference type="InterPro" id="IPR050640">
    <property type="entry name" value="Bact_2-comp_sensor_kinase"/>
</dbReference>
<keyword evidence="1" id="KW-0812">Transmembrane</keyword>
<dbReference type="Pfam" id="PF06580">
    <property type="entry name" value="His_kinase"/>
    <property type="match status" value="1"/>
</dbReference>
<feature type="transmembrane region" description="Helical" evidence="1">
    <location>
        <begin position="102"/>
        <end position="124"/>
    </location>
</feature>
<gene>
    <name evidence="3" type="ORF">AKJ09_05645</name>
</gene>
<reference evidence="3 4" key="1">
    <citation type="submission" date="2015-08" db="EMBL/GenBank/DDBJ databases">
        <authorList>
            <person name="Babu N.S."/>
            <person name="Beckwith C.J."/>
            <person name="Beseler K.G."/>
            <person name="Brison A."/>
            <person name="Carone J.V."/>
            <person name="Caskin T.P."/>
            <person name="Diamond M."/>
            <person name="Durham M.E."/>
            <person name="Foxe J.M."/>
            <person name="Go M."/>
            <person name="Henderson B.A."/>
            <person name="Jones I.B."/>
            <person name="McGettigan J.A."/>
            <person name="Micheletti S.J."/>
            <person name="Nasrallah M.E."/>
            <person name="Ortiz D."/>
            <person name="Piller C.R."/>
            <person name="Privatt S.R."/>
            <person name="Schneider S.L."/>
            <person name="Sharp S."/>
            <person name="Smith T.C."/>
            <person name="Stanton J.D."/>
            <person name="Ullery H.E."/>
            <person name="Wilson R.J."/>
            <person name="Serrano M.G."/>
            <person name="Buck G."/>
            <person name="Lee V."/>
            <person name="Wang Y."/>
            <person name="Carvalho R."/>
            <person name="Voegtly L."/>
            <person name="Shi R."/>
            <person name="Duckworth R."/>
            <person name="Johnson A."/>
            <person name="Loviza R."/>
            <person name="Walstead R."/>
            <person name="Shah Z."/>
            <person name="Kiflezghi M."/>
            <person name="Wade K."/>
            <person name="Ball S.L."/>
            <person name="Bradley K.W."/>
            <person name="Asai D.J."/>
            <person name="Bowman C.A."/>
            <person name="Russell D.A."/>
            <person name="Pope W.H."/>
            <person name="Jacobs-Sera D."/>
            <person name="Hendrix R.W."/>
            <person name="Hatfull G.F."/>
        </authorList>
    </citation>
    <scope>NUCLEOTIDE SEQUENCE [LARGE SCALE GENOMIC DNA]</scope>
    <source>
        <strain evidence="3 4">DSM 27648</strain>
    </source>
</reference>
<dbReference type="RefSeq" id="WP_146650186.1">
    <property type="nucleotide sequence ID" value="NZ_CP012333.1"/>
</dbReference>
<protein>
    <submittedName>
        <fullName evidence="3">Autolysin sensor kinase</fullName>
    </submittedName>
</protein>
<organism evidence="3 4">
    <name type="scientific">Labilithrix luteola</name>
    <dbReference type="NCBI Taxonomy" id="1391654"/>
    <lineage>
        <taxon>Bacteria</taxon>
        <taxon>Pseudomonadati</taxon>
        <taxon>Myxococcota</taxon>
        <taxon>Polyangia</taxon>
        <taxon>Polyangiales</taxon>
        <taxon>Labilitrichaceae</taxon>
        <taxon>Labilithrix</taxon>
    </lineage>
</organism>
<feature type="domain" description="Signal transduction histidine kinase internal region" evidence="2">
    <location>
        <begin position="178"/>
        <end position="252"/>
    </location>
</feature>
<name>A0A0K1Q015_9BACT</name>
<dbReference type="GO" id="GO:0016020">
    <property type="term" value="C:membrane"/>
    <property type="evidence" value="ECO:0007669"/>
    <property type="project" value="InterPro"/>
</dbReference>
<keyword evidence="1" id="KW-1133">Transmembrane helix</keyword>
<sequence length="386" mass="41874">MSSNHSSAQAGPEEGVVRSTVRGLLAPRRALPIALVVVPLTIIQDAYSRDAFAVPLALLLCGSFLLVGPSLWRALFPMERGPRKRSLEAAPRPARPNPLARVLVYGFVGAALVLGIGEFLPKLIGAGRTFLTSGPSLVVCVALFWVGGWGLARDIDLEEHLRRERARSEALEREAEHAQLLALKTHLDPHFLFNTLNAIAEWCREDGAVAEKAIVQLSSMLRTMMTGITETSWALEKELELAFALFELHAVRDPSFFTVVRDVPSPLPHVLVPPMLLLPLAENAMKHGPLARRRGEVVVRVEVVRGLVRIEIGNPGKFMGDRPGGSGLPIVRKRLGLAYGHDASFSIEADGERTRALVVVPISPFVPESLARASTIVVADGATKPL</sequence>
<dbReference type="STRING" id="1391654.AKJ09_05645"/>
<keyword evidence="3" id="KW-0808">Transferase</keyword>
<evidence type="ECO:0000313" key="4">
    <source>
        <dbReference type="Proteomes" id="UP000064967"/>
    </source>
</evidence>